<evidence type="ECO:0000256" key="9">
    <source>
        <dbReference type="ARBA" id="ARBA00023065"/>
    </source>
</evidence>
<feature type="compositionally biased region" description="Low complexity" evidence="14">
    <location>
        <begin position="305"/>
        <end position="323"/>
    </location>
</feature>
<dbReference type="GO" id="GO:0048250">
    <property type="term" value="P:iron import into the mitochondrion"/>
    <property type="evidence" value="ECO:0007669"/>
    <property type="project" value="TreeGrafter"/>
</dbReference>
<proteinExistence type="inferred from homology"/>
<dbReference type="InterPro" id="IPR023395">
    <property type="entry name" value="MCP_dom_sf"/>
</dbReference>
<dbReference type="FunFam" id="1.50.40.10:FF:000027">
    <property type="entry name" value="mitoferrin-2 isoform X1"/>
    <property type="match status" value="1"/>
</dbReference>
<evidence type="ECO:0000256" key="2">
    <source>
        <dbReference type="ARBA" id="ARBA00006375"/>
    </source>
</evidence>
<keyword evidence="3 13" id="KW-0813">Transport</keyword>
<evidence type="ECO:0000256" key="11">
    <source>
        <dbReference type="ARBA" id="ARBA00023136"/>
    </source>
</evidence>
<evidence type="ECO:0000256" key="14">
    <source>
        <dbReference type="SAM" id="MobiDB-lite"/>
    </source>
</evidence>
<evidence type="ECO:0000256" key="13">
    <source>
        <dbReference type="RuleBase" id="RU000488"/>
    </source>
</evidence>
<evidence type="ECO:0000256" key="3">
    <source>
        <dbReference type="ARBA" id="ARBA00022448"/>
    </source>
</evidence>
<dbReference type="PANTHER" id="PTHR45758:SF20">
    <property type="entry name" value="MITOFERRIN-2"/>
    <property type="match status" value="1"/>
</dbReference>
<evidence type="ECO:0000313" key="15">
    <source>
        <dbReference type="EMBL" id="KAG8222585.1"/>
    </source>
</evidence>
<keyword evidence="10" id="KW-0496">Mitochondrion</keyword>
<reference evidence="15" key="1">
    <citation type="submission" date="2013-04" db="EMBL/GenBank/DDBJ databases">
        <authorList>
            <person name="Qu J."/>
            <person name="Murali S.C."/>
            <person name="Bandaranaike D."/>
            <person name="Bellair M."/>
            <person name="Blankenburg K."/>
            <person name="Chao H."/>
            <person name="Dinh H."/>
            <person name="Doddapaneni H."/>
            <person name="Downs B."/>
            <person name="Dugan-Rocha S."/>
            <person name="Elkadiri S."/>
            <person name="Gnanaolivu R.D."/>
            <person name="Hernandez B."/>
            <person name="Javaid M."/>
            <person name="Jayaseelan J.C."/>
            <person name="Lee S."/>
            <person name="Li M."/>
            <person name="Ming W."/>
            <person name="Munidasa M."/>
            <person name="Muniz J."/>
            <person name="Nguyen L."/>
            <person name="Ongeri F."/>
            <person name="Osuji N."/>
            <person name="Pu L.-L."/>
            <person name="Puazo M."/>
            <person name="Qu C."/>
            <person name="Quiroz J."/>
            <person name="Raj R."/>
            <person name="Weissenberger G."/>
            <person name="Xin Y."/>
            <person name="Zou X."/>
            <person name="Han Y."/>
            <person name="Richards S."/>
            <person name="Worley K."/>
            <person name="Muzny D."/>
            <person name="Gibbs R."/>
        </authorList>
    </citation>
    <scope>NUCLEOTIDE SEQUENCE</scope>
    <source>
        <strain evidence="15">Sampled in the wild</strain>
    </source>
</reference>
<feature type="repeat" description="Solcar" evidence="12">
    <location>
        <begin position="16"/>
        <end position="104"/>
    </location>
</feature>
<comment type="subcellular location">
    <subcellularLocation>
        <location evidence="1">Mitochondrion inner membrane</location>
        <topology evidence="1">Multi-pass membrane protein</topology>
    </subcellularLocation>
</comment>
<dbReference type="InterPro" id="IPR018108">
    <property type="entry name" value="MCP_transmembrane"/>
</dbReference>
<accession>A0A8K0JVD3</accession>
<dbReference type="FunFam" id="1.50.40.10:FF:000127">
    <property type="entry name" value="MC family mitochondrial carrier protein"/>
    <property type="match status" value="1"/>
</dbReference>
<keyword evidence="9" id="KW-0406">Ion transport</keyword>
<feature type="repeat" description="Solcar" evidence="12">
    <location>
        <begin position="112"/>
        <end position="196"/>
    </location>
</feature>
<gene>
    <name evidence="15" type="ORF">J437_LFUL010427</name>
</gene>
<dbReference type="AlphaFoldDB" id="A0A8K0JVD3"/>
<dbReference type="Gene3D" id="1.50.40.10">
    <property type="entry name" value="Mitochondrial carrier domain"/>
    <property type="match status" value="2"/>
</dbReference>
<dbReference type="PANTHER" id="PTHR45758">
    <property type="entry name" value="MITOFERRIN-1-RELATED"/>
    <property type="match status" value="1"/>
</dbReference>
<comment type="caution">
    <text evidence="15">The sequence shown here is derived from an EMBL/GenBank/DDBJ whole genome shotgun (WGS) entry which is preliminary data.</text>
</comment>
<feature type="region of interest" description="Disordered" evidence="14">
    <location>
        <begin position="303"/>
        <end position="352"/>
    </location>
</feature>
<keyword evidence="4" id="KW-0410">Iron transport</keyword>
<evidence type="ECO:0000256" key="5">
    <source>
        <dbReference type="ARBA" id="ARBA00022692"/>
    </source>
</evidence>
<evidence type="ECO:0000256" key="7">
    <source>
        <dbReference type="ARBA" id="ARBA00022989"/>
    </source>
</evidence>
<evidence type="ECO:0000256" key="10">
    <source>
        <dbReference type="ARBA" id="ARBA00023128"/>
    </source>
</evidence>
<keyword evidence="11 12" id="KW-0472">Membrane</keyword>
<dbReference type="SUPFAM" id="SSF103506">
    <property type="entry name" value="Mitochondrial carrier"/>
    <property type="match status" value="1"/>
</dbReference>
<organism evidence="15 16">
    <name type="scientific">Ladona fulva</name>
    <name type="common">Scarce chaser dragonfly</name>
    <name type="synonym">Libellula fulva</name>
    <dbReference type="NCBI Taxonomy" id="123851"/>
    <lineage>
        <taxon>Eukaryota</taxon>
        <taxon>Metazoa</taxon>
        <taxon>Ecdysozoa</taxon>
        <taxon>Arthropoda</taxon>
        <taxon>Hexapoda</taxon>
        <taxon>Insecta</taxon>
        <taxon>Pterygota</taxon>
        <taxon>Palaeoptera</taxon>
        <taxon>Odonata</taxon>
        <taxon>Epiprocta</taxon>
        <taxon>Anisoptera</taxon>
        <taxon>Libelluloidea</taxon>
        <taxon>Libellulidae</taxon>
        <taxon>Ladona</taxon>
    </lineage>
</organism>
<name>A0A8K0JVD3_LADFU</name>
<protein>
    <submittedName>
        <fullName evidence="15">Uncharacterized protein</fullName>
    </submittedName>
</protein>
<evidence type="ECO:0000256" key="12">
    <source>
        <dbReference type="PROSITE-ProRule" id="PRU00282"/>
    </source>
</evidence>
<evidence type="ECO:0000256" key="6">
    <source>
        <dbReference type="ARBA" id="ARBA00022792"/>
    </source>
</evidence>
<feature type="repeat" description="Solcar" evidence="12">
    <location>
        <begin position="203"/>
        <end position="296"/>
    </location>
</feature>
<keyword evidence="7" id="KW-1133">Transmembrane helix</keyword>
<evidence type="ECO:0000256" key="4">
    <source>
        <dbReference type="ARBA" id="ARBA00022496"/>
    </source>
</evidence>
<keyword evidence="5 12" id="KW-0812">Transmembrane</keyword>
<sequence length="382" mass="41959">MDFNMNFEDYESLPTSNVTTHMTAGAIAGIMEHCVMYPLDSVKTRMQSLSPSPNAAYRGVGEALYRMVTQEGLLRPVRGMCAVVTGAGPAHALYFSTYEYLKEFLTTKMSLHPQLAYGASGCVSTLIHDAVMNPAEVVKQRLQMYASPYKTCLECTSRIYKKEGMRAFYRSYTTQLTMNVPFQSVHFMMYEFMQGVTNESRTYSPIAHVCSGAVAGATAAAVTTPLDVCKTLLNTQEERALSSAHQERVTGLVQAARTVYRLGGIRGYFQGLRARVLYQVPSTAICWTTYEFFKYSMSKWKSENSENSSSPPNPPVQSNLLSSGSRWEGIGNERLGERTSADQQGGRSCSSSVVSGGVYGALAFNSVGEGKVALMEAPMSHR</sequence>
<keyword evidence="16" id="KW-1185">Reference proteome</keyword>
<dbReference type="GO" id="GO:0015093">
    <property type="term" value="F:ferrous iron transmembrane transporter activity"/>
    <property type="evidence" value="ECO:0007669"/>
    <property type="project" value="TreeGrafter"/>
</dbReference>
<comment type="similarity">
    <text evidence="2 13">Belongs to the mitochondrial carrier (TC 2.A.29) family.</text>
</comment>
<keyword evidence="8" id="KW-0408">Iron</keyword>
<dbReference type="PROSITE" id="PS50920">
    <property type="entry name" value="SOLCAR"/>
    <property type="match status" value="3"/>
</dbReference>
<dbReference type="Proteomes" id="UP000792457">
    <property type="component" value="Unassembled WGS sequence"/>
</dbReference>
<dbReference type="GO" id="GO:0005743">
    <property type="term" value="C:mitochondrial inner membrane"/>
    <property type="evidence" value="ECO:0007669"/>
    <property type="project" value="UniProtKB-SubCell"/>
</dbReference>
<dbReference type="EMBL" id="KZ308137">
    <property type="protein sequence ID" value="KAG8222585.1"/>
    <property type="molecule type" value="Genomic_DNA"/>
</dbReference>
<keyword evidence="6" id="KW-0999">Mitochondrion inner membrane</keyword>
<evidence type="ECO:0000313" key="16">
    <source>
        <dbReference type="Proteomes" id="UP000792457"/>
    </source>
</evidence>
<reference evidence="15" key="2">
    <citation type="submission" date="2017-10" db="EMBL/GenBank/DDBJ databases">
        <title>Ladona fulva Genome sequencing and assembly.</title>
        <authorList>
            <person name="Murali S."/>
            <person name="Richards S."/>
            <person name="Bandaranaike D."/>
            <person name="Bellair M."/>
            <person name="Blankenburg K."/>
            <person name="Chao H."/>
            <person name="Dinh H."/>
            <person name="Doddapaneni H."/>
            <person name="Dugan-Rocha S."/>
            <person name="Elkadiri S."/>
            <person name="Gnanaolivu R."/>
            <person name="Hernandez B."/>
            <person name="Skinner E."/>
            <person name="Javaid M."/>
            <person name="Lee S."/>
            <person name="Li M."/>
            <person name="Ming W."/>
            <person name="Munidasa M."/>
            <person name="Muniz J."/>
            <person name="Nguyen L."/>
            <person name="Hughes D."/>
            <person name="Osuji N."/>
            <person name="Pu L.-L."/>
            <person name="Puazo M."/>
            <person name="Qu C."/>
            <person name="Quiroz J."/>
            <person name="Raj R."/>
            <person name="Weissenberger G."/>
            <person name="Xin Y."/>
            <person name="Zou X."/>
            <person name="Han Y."/>
            <person name="Worley K."/>
            <person name="Muzny D."/>
            <person name="Gibbs R."/>
        </authorList>
    </citation>
    <scope>NUCLEOTIDE SEQUENCE</scope>
    <source>
        <strain evidence="15">Sampled in the wild</strain>
    </source>
</reference>
<dbReference type="OrthoDB" id="43906at2759"/>
<evidence type="ECO:0000256" key="8">
    <source>
        <dbReference type="ARBA" id="ARBA00023004"/>
    </source>
</evidence>
<dbReference type="Pfam" id="PF00153">
    <property type="entry name" value="Mito_carr"/>
    <property type="match status" value="3"/>
</dbReference>
<evidence type="ECO:0000256" key="1">
    <source>
        <dbReference type="ARBA" id="ARBA00004448"/>
    </source>
</evidence>